<organism evidence="1 2">
    <name type="scientific">Phaseolus vulgaris</name>
    <name type="common">Kidney bean</name>
    <name type="synonym">French bean</name>
    <dbReference type="NCBI Taxonomy" id="3885"/>
    <lineage>
        <taxon>Eukaryota</taxon>
        <taxon>Viridiplantae</taxon>
        <taxon>Streptophyta</taxon>
        <taxon>Embryophyta</taxon>
        <taxon>Tracheophyta</taxon>
        <taxon>Spermatophyta</taxon>
        <taxon>Magnoliopsida</taxon>
        <taxon>eudicotyledons</taxon>
        <taxon>Gunneridae</taxon>
        <taxon>Pentapetalae</taxon>
        <taxon>rosids</taxon>
        <taxon>fabids</taxon>
        <taxon>Fabales</taxon>
        <taxon>Fabaceae</taxon>
        <taxon>Papilionoideae</taxon>
        <taxon>50 kb inversion clade</taxon>
        <taxon>NPAAA clade</taxon>
        <taxon>indigoferoid/millettioid clade</taxon>
        <taxon>Phaseoleae</taxon>
        <taxon>Phaseolus</taxon>
    </lineage>
</organism>
<dbReference type="AlphaFoldDB" id="V7AQP9"/>
<name>V7AQP9_PHAVU</name>
<dbReference type="SMR" id="V7AQP9"/>
<protein>
    <submittedName>
        <fullName evidence="1">Uncharacterized protein</fullName>
    </submittedName>
</protein>
<dbReference type="Proteomes" id="UP000000226">
    <property type="component" value="Chromosome 10"/>
</dbReference>
<proteinExistence type="predicted"/>
<evidence type="ECO:0000313" key="2">
    <source>
        <dbReference type="Proteomes" id="UP000000226"/>
    </source>
</evidence>
<dbReference type="Gramene" id="ESW06933">
    <property type="protein sequence ID" value="ESW06933"/>
    <property type="gene ID" value="PHAVU_010G088300g"/>
</dbReference>
<evidence type="ECO:0000313" key="1">
    <source>
        <dbReference type="EMBL" id="ESW06933.1"/>
    </source>
</evidence>
<reference evidence="2" key="1">
    <citation type="journal article" date="2014" name="Nat. Genet.">
        <title>A reference genome for common bean and genome-wide analysis of dual domestications.</title>
        <authorList>
            <person name="Schmutz J."/>
            <person name="McClean P.E."/>
            <person name="Mamidi S."/>
            <person name="Wu G.A."/>
            <person name="Cannon S.B."/>
            <person name="Grimwood J."/>
            <person name="Jenkins J."/>
            <person name="Shu S."/>
            <person name="Song Q."/>
            <person name="Chavarro C."/>
            <person name="Torres-Torres M."/>
            <person name="Geffroy V."/>
            <person name="Moghaddam S.M."/>
            <person name="Gao D."/>
            <person name="Abernathy B."/>
            <person name="Barry K."/>
            <person name="Blair M."/>
            <person name="Brick M.A."/>
            <person name="Chovatia M."/>
            <person name="Gepts P."/>
            <person name="Goodstein D.M."/>
            <person name="Gonzales M."/>
            <person name="Hellsten U."/>
            <person name="Hyten D.L."/>
            <person name="Jia G."/>
            <person name="Kelly J.D."/>
            <person name="Kudrna D."/>
            <person name="Lee R."/>
            <person name="Richard M.M."/>
            <person name="Miklas P.N."/>
            <person name="Osorno J.M."/>
            <person name="Rodrigues J."/>
            <person name="Thareau V."/>
            <person name="Urrea C.A."/>
            <person name="Wang M."/>
            <person name="Yu Y."/>
            <person name="Zhang M."/>
            <person name="Wing R.A."/>
            <person name="Cregan P.B."/>
            <person name="Rokhsar D.S."/>
            <person name="Jackson S.A."/>
        </authorList>
    </citation>
    <scope>NUCLEOTIDE SEQUENCE [LARGE SCALE GENOMIC DNA]</scope>
    <source>
        <strain evidence="2">cv. G19833</strain>
    </source>
</reference>
<sequence>MLENQDTASDISSNDLVGVIFGNEHLGRVRGLSYGSCPILAFKKSTTRLSNMNHAFSSGSSTNVEEKVDQMATKLATVRSQMHTLLTYIASRPDICGGMQ</sequence>
<accession>V7AQP9</accession>
<gene>
    <name evidence="1" type="ORF">PHAVU_010G088300g</name>
</gene>
<keyword evidence="2" id="KW-1185">Reference proteome</keyword>
<dbReference type="EMBL" id="CM002297">
    <property type="protein sequence ID" value="ESW06933.1"/>
    <property type="molecule type" value="Genomic_DNA"/>
</dbReference>